<dbReference type="AlphaFoldDB" id="A0A409X280"/>
<proteinExistence type="predicted"/>
<gene>
    <name evidence="2" type="ORF">CVT24_013167</name>
</gene>
<comment type="caution">
    <text evidence="2">The sequence shown here is derived from an EMBL/GenBank/DDBJ whole genome shotgun (WGS) entry which is preliminary data.</text>
</comment>
<evidence type="ECO:0000256" key="1">
    <source>
        <dbReference type="SAM" id="MobiDB-lite"/>
    </source>
</evidence>
<feature type="compositionally biased region" description="Low complexity" evidence="1">
    <location>
        <begin position="182"/>
        <end position="191"/>
    </location>
</feature>
<feature type="region of interest" description="Disordered" evidence="1">
    <location>
        <begin position="182"/>
        <end position="208"/>
    </location>
</feature>
<dbReference type="EMBL" id="NHTK01004803">
    <property type="protein sequence ID" value="PPQ84863.1"/>
    <property type="molecule type" value="Genomic_DNA"/>
</dbReference>
<reference evidence="2 3" key="1">
    <citation type="journal article" date="2018" name="Evol. Lett.">
        <title>Horizontal gene cluster transfer increased hallucinogenic mushroom diversity.</title>
        <authorList>
            <person name="Reynolds H.T."/>
            <person name="Vijayakumar V."/>
            <person name="Gluck-Thaler E."/>
            <person name="Korotkin H.B."/>
            <person name="Matheny P.B."/>
            <person name="Slot J.C."/>
        </authorList>
    </citation>
    <scope>NUCLEOTIDE SEQUENCE [LARGE SCALE GENOMIC DNA]</scope>
    <source>
        <strain evidence="2 3">2629</strain>
    </source>
</reference>
<name>A0A409X280_9AGAR</name>
<sequence>MGLSVDDSLYSESYSKTKAPTHLPMLDEDGTNSITWRDIVYGELLARGLFDNLEGLTIEALCPVVKDGKTYSATDTEFSVHDSVRRECCGEDDQGLEELGEEPRYIESQGKLKAEDIFKEALIASLPTDVFGPTMDTMCLSYETTGKELTIETIIEKVYDHWESLHGPDALRKEFVTTASGSTALASSKSSDGAKKGKRPKCTTIADR</sequence>
<dbReference type="InParanoid" id="A0A409X280"/>
<keyword evidence="3" id="KW-1185">Reference proteome</keyword>
<evidence type="ECO:0000313" key="2">
    <source>
        <dbReference type="EMBL" id="PPQ84863.1"/>
    </source>
</evidence>
<dbReference type="Proteomes" id="UP000284842">
    <property type="component" value="Unassembled WGS sequence"/>
</dbReference>
<protein>
    <submittedName>
        <fullName evidence="2">Uncharacterized protein</fullName>
    </submittedName>
</protein>
<organism evidence="2 3">
    <name type="scientific">Panaeolus cyanescens</name>
    <dbReference type="NCBI Taxonomy" id="181874"/>
    <lineage>
        <taxon>Eukaryota</taxon>
        <taxon>Fungi</taxon>
        <taxon>Dikarya</taxon>
        <taxon>Basidiomycota</taxon>
        <taxon>Agaricomycotina</taxon>
        <taxon>Agaricomycetes</taxon>
        <taxon>Agaricomycetidae</taxon>
        <taxon>Agaricales</taxon>
        <taxon>Agaricineae</taxon>
        <taxon>Galeropsidaceae</taxon>
        <taxon>Panaeolus</taxon>
    </lineage>
</organism>
<dbReference type="OrthoDB" id="3015170at2759"/>
<evidence type="ECO:0000313" key="3">
    <source>
        <dbReference type="Proteomes" id="UP000284842"/>
    </source>
</evidence>
<accession>A0A409X280</accession>